<feature type="region of interest" description="Disordered" evidence="34">
    <location>
        <begin position="1499"/>
        <end position="1522"/>
    </location>
</feature>
<keyword evidence="13 31" id="KW-0227">DNA damage</keyword>
<protein>
    <recommendedName>
        <fullName evidence="30 31">Breast cancer type 1 susceptibility protein homolog</fullName>
        <ecNumber evidence="4 31">2.3.2.27</ecNumber>
    </recommendedName>
</protein>
<keyword evidence="26 31" id="KW-0233">DNA recombination</keyword>
<reference evidence="38" key="1">
    <citation type="submission" date="2025-08" db="UniProtKB">
        <authorList>
            <consortium name="RefSeq"/>
        </authorList>
    </citation>
    <scope>IDENTIFICATION</scope>
    <source>
        <tissue evidence="38">Kidney</tissue>
    </source>
</reference>
<feature type="region of interest" description="Disordered" evidence="34">
    <location>
        <begin position="1407"/>
        <end position="1443"/>
    </location>
</feature>
<dbReference type="InterPro" id="IPR001357">
    <property type="entry name" value="BRCT_dom"/>
</dbReference>
<feature type="region of interest" description="Disordered" evidence="34">
    <location>
        <begin position="1537"/>
        <end position="1566"/>
    </location>
</feature>
<feature type="compositionally biased region" description="Polar residues" evidence="34">
    <location>
        <begin position="615"/>
        <end position="637"/>
    </location>
</feature>
<dbReference type="PRINTS" id="PR00493">
    <property type="entry name" value="BRSTCANCERI"/>
</dbReference>
<evidence type="ECO:0000259" key="35">
    <source>
        <dbReference type="PROSITE" id="PS50089"/>
    </source>
</evidence>
<dbReference type="Pfam" id="PF12820">
    <property type="entry name" value="BRCT_assoc"/>
    <property type="match status" value="1"/>
</dbReference>
<dbReference type="PROSITE" id="PS50172">
    <property type="entry name" value="BRCT"/>
    <property type="match status" value="2"/>
</dbReference>
<dbReference type="GO" id="GO:0000724">
    <property type="term" value="P:double-strand break repair via homologous recombination"/>
    <property type="evidence" value="ECO:0007669"/>
    <property type="project" value="TreeGrafter"/>
</dbReference>
<dbReference type="Proteomes" id="UP000081671">
    <property type="component" value="Unplaced"/>
</dbReference>
<feature type="region of interest" description="Disordered" evidence="34">
    <location>
        <begin position="231"/>
        <end position="259"/>
    </location>
</feature>
<dbReference type="GeneID" id="105997512"/>
<dbReference type="PROSITE" id="PS50089">
    <property type="entry name" value="ZF_RING_2"/>
    <property type="match status" value="1"/>
</dbReference>
<dbReference type="GO" id="GO:0005737">
    <property type="term" value="C:cytoplasm"/>
    <property type="evidence" value="ECO:0007669"/>
    <property type="project" value="UniProtKB-SubCell"/>
</dbReference>
<dbReference type="Gene3D" id="3.40.50.10190">
    <property type="entry name" value="BRCT domain"/>
    <property type="match status" value="2"/>
</dbReference>
<keyword evidence="14 32" id="KW-0863">Zinc-finger</keyword>
<dbReference type="SUPFAM" id="SSF57850">
    <property type="entry name" value="RING/U-box"/>
    <property type="match status" value="1"/>
</dbReference>
<dbReference type="GO" id="GO:0007095">
    <property type="term" value="P:mitotic G2 DNA damage checkpoint signaling"/>
    <property type="evidence" value="ECO:0007669"/>
    <property type="project" value="TreeGrafter"/>
</dbReference>
<evidence type="ECO:0000256" key="24">
    <source>
        <dbReference type="ARBA" id="ARBA00023160"/>
    </source>
</evidence>
<keyword evidence="12" id="KW-0677">Repeat</keyword>
<feature type="compositionally biased region" description="Polar residues" evidence="34">
    <location>
        <begin position="673"/>
        <end position="693"/>
    </location>
</feature>
<evidence type="ECO:0000256" key="16">
    <source>
        <dbReference type="ARBA" id="ARBA00022832"/>
    </source>
</evidence>
<keyword evidence="37" id="KW-1185">Reference proteome</keyword>
<keyword evidence="11" id="KW-0479">Metal-binding</keyword>
<keyword evidence="22 31" id="KW-0238">DNA-binding</keyword>
<dbReference type="InterPro" id="IPR017907">
    <property type="entry name" value="Znf_RING_CS"/>
</dbReference>
<dbReference type="RefSeq" id="XP_012887400.1">
    <property type="nucleotide sequence ID" value="XM_013031946.1"/>
</dbReference>
<keyword evidence="21" id="KW-0443">Lipid metabolism</keyword>
<gene>
    <name evidence="38" type="primary">Brca1</name>
</gene>
<evidence type="ECO:0000256" key="26">
    <source>
        <dbReference type="ARBA" id="ARBA00023172"/>
    </source>
</evidence>
<comment type="subunit">
    <text evidence="31">Heterodimer with BARD1. Part of the BRCA1-associated genome surveillance complex (BASC), which contains BRCA1, MSH2, MSH6, MLH1, ATM, BLM, PMS2 and the MRE11-RAD50-NBN protein (MRN) complex. This association could be a dynamic process changing throughout the cell cycle and within subnuclear domains. Component of the BRCA1-A complex, at least composed of BRCA1, BARD1, UIMC1/RAP80, ABRAXAS1, BRCC3/BRCC36, BABAM2 and BABAM1/NBA1. Interacts (via the BRCT domains) with ABRAXAS1 (phosphorylated form); this is important for recruitment to sites of DNA damage. Can form a heterotetramer with two molecules of ABRAXAS1 (phosphorylated form). Component of the BRCA1-RBBP8 complex. Interacts (via the BRCT domains) with RBBP8 ('Ser-327' phosphorylated form); the interaction ubiquitinates RBBP8, regulates CHEK1 activation, and involves RBBP8 in BRCA1-dependent G2/M checkpoint control on DNA damage. Associates with RNA polymerase II holoenzyme. Interacts with SMC1A, NELFB, DCLRE1C, CLSPN. CHEK1, CHEK2, BAP1, BRCC3, UBXN1 and PCLAF. Interacts (via BRCT domains) with BRIP1 (phosphorylated form). Interacts with FANCD2 (ubiquitinated form). Interacts with H2AX (phosphorylated on 'Ser-140'). Interacts (via the BRCT domains) with ACACA (phosphorylated form); the interaction prevents dephosphorylation of ACACA. Part of a BRCA complex containing BRCA1, BRCA2 and PALB2. Interacts directly with PALB2; the interaction is essential for its function in HRR. Interacts directly with BRCA2; the interaction occurs only in the presence of PALB2 which serves as the bridging protein. Interacts (via the BRCT domains) with LMO4; the interaction represses the transcriptional activity of BRCA1. Interacts (via the BRCT domains) with CCAR2 (via N-terminus); the interaction represses the transcriptional activator activity of BRCA1. Interacts with EXD2. Interacts (via C-terminus) with DHX9; this interaction is direct and links BRCA1 to the RNA polymerase II holoenzyme.</text>
</comment>
<evidence type="ECO:0000256" key="15">
    <source>
        <dbReference type="ARBA" id="ARBA00022786"/>
    </source>
</evidence>
<feature type="domain" description="BRCT" evidence="36">
    <location>
        <begin position="1564"/>
        <end position="1658"/>
    </location>
</feature>
<evidence type="ECO:0000256" key="6">
    <source>
        <dbReference type="ARBA" id="ARBA00022490"/>
    </source>
</evidence>
<evidence type="ECO:0000256" key="23">
    <source>
        <dbReference type="ARBA" id="ARBA00023159"/>
    </source>
</evidence>
<keyword evidence="9" id="KW-0597">Phosphoprotein</keyword>
<evidence type="ECO:0000313" key="37">
    <source>
        <dbReference type="Proteomes" id="UP000081671"/>
    </source>
</evidence>
<evidence type="ECO:0000256" key="22">
    <source>
        <dbReference type="ARBA" id="ARBA00023125"/>
    </source>
</evidence>
<keyword evidence="17" id="KW-0862">Zinc</keyword>
<comment type="catalytic activity">
    <reaction evidence="1 31">
        <text>S-ubiquitinyl-[E2 ubiquitin-conjugating enzyme]-L-cysteine + [acceptor protein]-L-lysine = [E2 ubiquitin-conjugating enzyme]-L-cysteine + N(6)-ubiquitinyl-[acceptor protein]-L-lysine.</text>
        <dbReference type="EC" id="2.3.2.27"/>
    </reaction>
</comment>
<evidence type="ECO:0000256" key="31">
    <source>
        <dbReference type="PIRNR" id="PIRNR001734"/>
    </source>
</evidence>
<dbReference type="InterPro" id="IPR025994">
    <property type="entry name" value="BRCA1_serine_dom"/>
</dbReference>
<evidence type="ECO:0000256" key="21">
    <source>
        <dbReference type="ARBA" id="ARBA00023098"/>
    </source>
</evidence>
<evidence type="ECO:0000256" key="34">
    <source>
        <dbReference type="SAM" id="MobiDB-lite"/>
    </source>
</evidence>
<comment type="function">
    <text evidence="31">E3 ubiquitin-protein ligase that specifically mediates the formation of 'Lys-6'-linked polyubiquitin chains and plays a central role in DNA repair by facilitating cellular responses to DNA damage. It is unclear whether it also mediates the formation of other types of polyubiquitin chains. The BRCA1-BARD1 heterodimer coordinates a diverse range of cellular pathways such as DNA damage repair, ubiquitination and transcriptional regulation to maintain genomic stability. Regulates centrosomal microtubule nucleation. Required for appropriate cell cycle arrests after ionizing irradiation in both the S-phase and the G2 phase of the cell cycle. Required for FANCD2 targeting to sites of DNA damage. Inhibits lipid synthesis by binding to inactive phosphorylated ACACA and preventing its dephosphorylation. Contributes to homologous recombination repair (HRR) via its direct interaction with PALB2, fine-tunes recombinational repair partly through its modulatory role in the PALB2-dependent loading of BRCA2-RAD51 repair machinery at DNA breaks. Component of the BRCA1-RBBP8 complex which regulates CHEK1 activation and controls cell cycle G2/M checkpoints on DNA damage via BRCA1-mediated ubiquitination of RBBP8. Acts as a transcriptional activator.</text>
</comment>
<evidence type="ECO:0000256" key="3">
    <source>
        <dbReference type="ARBA" id="ARBA00004496"/>
    </source>
</evidence>
<feature type="domain" description="BRCT" evidence="36">
    <location>
        <begin position="1655"/>
        <end position="1732"/>
    </location>
</feature>
<evidence type="ECO:0000259" key="36">
    <source>
        <dbReference type="PROSITE" id="PS50172"/>
    </source>
</evidence>
<dbReference type="SMART" id="SM00292">
    <property type="entry name" value="BRCT"/>
    <property type="match status" value="1"/>
</dbReference>
<dbReference type="InParanoid" id="A0A1S3GFB4"/>
<keyword evidence="5 31" id="KW-0158">Chromosome</keyword>
<keyword evidence="10" id="KW-0808">Transferase</keyword>
<keyword evidence="15 31" id="KW-0833">Ubl conjugation pathway</keyword>
<evidence type="ECO:0000256" key="30">
    <source>
        <dbReference type="ARBA" id="ARBA00072181"/>
    </source>
</evidence>
<dbReference type="GO" id="GO:0031436">
    <property type="term" value="C:BRCA1-BARD1 complex"/>
    <property type="evidence" value="ECO:0007669"/>
    <property type="project" value="UniProtKB-UniRule"/>
</dbReference>
<dbReference type="KEGG" id="dord:105997512"/>
<keyword evidence="6" id="KW-0963">Cytoplasm</keyword>
<evidence type="ECO:0000256" key="20">
    <source>
        <dbReference type="ARBA" id="ARBA00023015"/>
    </source>
</evidence>
<evidence type="ECO:0000256" key="28">
    <source>
        <dbReference type="ARBA" id="ARBA00023242"/>
    </source>
</evidence>
<dbReference type="GO" id="GO:0003677">
    <property type="term" value="F:DNA binding"/>
    <property type="evidence" value="ECO:0007669"/>
    <property type="project" value="UniProtKB-KW"/>
</dbReference>
<dbReference type="SUPFAM" id="SSF52113">
    <property type="entry name" value="BRCT domain"/>
    <property type="match status" value="2"/>
</dbReference>
<keyword evidence="16" id="KW-0276">Fatty acid metabolism</keyword>
<evidence type="ECO:0000256" key="1">
    <source>
        <dbReference type="ARBA" id="ARBA00000900"/>
    </source>
</evidence>
<keyword evidence="24" id="KW-0275">Fatty acid biosynthesis</keyword>
<evidence type="ECO:0000256" key="25">
    <source>
        <dbReference type="ARBA" id="ARBA00023163"/>
    </source>
</evidence>
<evidence type="ECO:0000256" key="33">
    <source>
        <dbReference type="SAM" id="Coils"/>
    </source>
</evidence>
<dbReference type="EC" id="2.3.2.27" evidence="4 31"/>
<keyword evidence="29 31" id="KW-0131">Cell cycle</keyword>
<keyword evidence="8" id="KW-0444">Lipid biosynthesis</keyword>
<evidence type="ECO:0000256" key="7">
    <source>
        <dbReference type="ARBA" id="ARBA00022499"/>
    </source>
</evidence>
<feature type="compositionally biased region" description="Polar residues" evidence="34">
    <location>
        <begin position="233"/>
        <end position="247"/>
    </location>
</feature>
<organism evidence="37 38">
    <name type="scientific">Dipodomys ordii</name>
    <name type="common">Ord's kangaroo rat</name>
    <dbReference type="NCBI Taxonomy" id="10020"/>
    <lineage>
        <taxon>Eukaryota</taxon>
        <taxon>Metazoa</taxon>
        <taxon>Chordata</taxon>
        <taxon>Craniata</taxon>
        <taxon>Vertebrata</taxon>
        <taxon>Euteleostomi</taxon>
        <taxon>Mammalia</taxon>
        <taxon>Eutheria</taxon>
        <taxon>Euarchontoglires</taxon>
        <taxon>Glires</taxon>
        <taxon>Rodentia</taxon>
        <taxon>Castorimorpha</taxon>
        <taxon>Heteromyidae</taxon>
        <taxon>Dipodomyinae</taxon>
        <taxon>Dipodomys</taxon>
    </lineage>
</organism>
<dbReference type="FunCoup" id="A0A1S3GFB4">
    <property type="interactions" value="1830"/>
</dbReference>
<dbReference type="InterPro" id="IPR031099">
    <property type="entry name" value="BRCA1-associated"/>
</dbReference>
<evidence type="ECO:0000256" key="14">
    <source>
        <dbReference type="ARBA" id="ARBA00022771"/>
    </source>
</evidence>
<keyword evidence="27 31" id="KW-0234">DNA repair</keyword>
<keyword evidence="23" id="KW-0010">Activator</keyword>
<dbReference type="GO" id="GO:0061630">
    <property type="term" value="F:ubiquitin protein ligase activity"/>
    <property type="evidence" value="ECO:0007669"/>
    <property type="project" value="UniProtKB-EC"/>
</dbReference>
<evidence type="ECO:0000256" key="9">
    <source>
        <dbReference type="ARBA" id="ARBA00022553"/>
    </source>
</evidence>
<evidence type="ECO:0000256" key="11">
    <source>
        <dbReference type="ARBA" id="ARBA00022723"/>
    </source>
</evidence>
<feature type="domain" description="RING-type" evidence="35">
    <location>
        <begin position="24"/>
        <end position="65"/>
    </location>
</feature>
<comment type="subcellular location">
    <subcellularLocation>
        <location evidence="2 31">Chromosome</location>
    </subcellularLocation>
    <subcellularLocation>
        <location evidence="3">Cytoplasm</location>
    </subcellularLocation>
    <subcellularLocation>
        <location evidence="31">Nucleus</location>
    </subcellularLocation>
    <text evidence="31">Localizes at sites of DNA damage at double-strand breaks (DSBs); recruitment to DNA damage sites is mediated by the BRCA1-A complex.</text>
</comment>
<name>A0A1S3GFB4_DIPOR</name>
<dbReference type="InterPro" id="IPR011364">
    <property type="entry name" value="BRCA1"/>
</dbReference>
<keyword evidence="25" id="KW-0804">Transcription</keyword>
<dbReference type="GO" id="GO:0051865">
    <property type="term" value="P:protein autoubiquitination"/>
    <property type="evidence" value="ECO:0007669"/>
    <property type="project" value="UniProtKB-UniRule"/>
</dbReference>
<evidence type="ECO:0000256" key="32">
    <source>
        <dbReference type="PROSITE-ProRule" id="PRU00175"/>
    </source>
</evidence>
<dbReference type="OrthoDB" id="6105938at2759"/>
<keyword evidence="19" id="KW-0007">Acetylation</keyword>
<evidence type="ECO:0000256" key="19">
    <source>
        <dbReference type="ARBA" id="ARBA00022990"/>
    </source>
</evidence>
<keyword evidence="18" id="KW-0832">Ubl conjugation</keyword>
<dbReference type="InterPro" id="IPR001841">
    <property type="entry name" value="Znf_RING"/>
</dbReference>
<dbReference type="PANTHER" id="PTHR13763:SF0">
    <property type="entry name" value="BREAST CANCER TYPE 1 SUSCEPTIBILITY PROTEIN"/>
    <property type="match status" value="1"/>
</dbReference>
<keyword evidence="33" id="KW-0175">Coiled coil</keyword>
<dbReference type="GO" id="GO:0070531">
    <property type="term" value="C:BRCA1-A complex"/>
    <property type="evidence" value="ECO:0007669"/>
    <property type="project" value="TreeGrafter"/>
</dbReference>
<dbReference type="CDD" id="cd16498">
    <property type="entry name" value="RING-HC_BRCA1"/>
    <property type="match status" value="1"/>
</dbReference>
<sequence length="1753" mass="195127">MDSSLAQIEEVQHVLNAMQKILECPICLELIKEPVSTKCDHIFCRFCMLKLLNQKKGPSQCPLCKNDITKRSLQESTRFSQLVEELLRIIHAFELDTGLQFANVNYNFSKKNKSPEHLEEEISVIQSLGYRDRAKKFRQNESQNSTLQDVSLSVQLSKLGIVSSLKTKKQIQPQNKSVYIELGSDSSEETSYISNYCSVRDEELLQIIPQGTSAEASLDSSKRASCEEDITNIGHQSTSNDSNTIGKQATERHPEKNQSISVSNLHEEPCGTNTHASSLQHENSSLLLTKDRMDVEKAAFCNKSKQPALARSQQSRWIERKETCHDRQIPSAETKVDLNADPGCGCKECSENPRSTQDVPWITLNSSIQKVNDWLTRSDDMLTSDDSGKSETNAEVDGTLEVPHEVDGYSGPSKKINLLATDPRTSLESKSLKIVSSNMEDKIFGKTYRRRTSLPNLNHVPENLIRIALPTEPKIQEQPLTNKLKRKRRATSCLQPEDFIKTADMTLVQKTPEKVNQETHQMEQNGQEMSLTKSGHENEIKSDYVQKEKNVNPEESLGEESKAESIRSSINTMEVGLNTCSPKLPKKNRLRRKPPIRHLHAPDVVFRALSPPTPSELQINSCTSNEETKKSSSQTSDRCGRTLQFLEDTQSTTGAKKSNKLDEQISKICDSDVSSEPKLTNTPAGFTNCSSSNKLEESVGPSLEREEIEENLETIEVPNLTKDPRDRLVNGERAMPTELSADSTSLSWTPDSEYDTQDSISLLEINPLRRGKTASNQCEIQYEAVGNPNHIIHDCSKTTRHDTEGFMDPLRQEGSHMLESDIETEESELDTQYLQNTFQDSKRQSFALFSNSGNPEKECATVSAHSISLSKQSPNVILEYKQRENHQDKESKTRLAQAIKATTDFPVICQKHEPGDNAECSSSIAKTSGLCPSSQLTANELTSANKLRILQNSYLIPSISPVRPSVKTKCKQMFEKQSMSSEEGLESESIIQSTLCMFSPNNIENAFKGASPGSINEVGSSTTGGGSSINEVASSVENIQEELNRSRGPELNAVLRLGHTQPEAYNQTLPVSNCKHPEIKEQTENEGVVQVVGADFSPCLISDTLETGMTSNDVSQICPETPEDLLYNDEIKENTSFTEGAIEETSAVFSKSIQKREFSQSPSPSLTPTSLAQGLEIDDDLPSFRHFLFSKVTNTPFQSIRHTIKCLSQETEENPVSLRNSLQVNNNEILVEASQETQCSNNTGPSHHGALVDLTTNSNSQDSFLMFSSPKQMNQEVIVLSDRGLVSDDEEREPDLEEEERTDSNLGEAASGYDSETNLSENISEVSSQNDFLTSQQKHIMKDNLKKIQQEMAHLEAVLQQHKSQQLPASSTSLLANYCGPEQNVSGKAVLTPEKNNGHPLSQTRKAFSADEFQVSPDSSTSKNKELGVERTSPSKTQLVDSSGSVHYLSTRLQNRNFPSQRELVVIDLEEEQLEKSQPPDLMEQSYLPKQDLERTPDLQSGNCLFYNEPKSEPPKDSTLEPAHVCGLSSQFQVAQSASSPAAAHGDKAREEREKRDKPELKTSTAKVNKRMSMVVSGLIQKEFVLAQKFARKHHITLTNAVTEETTHVVMKTDAELVCERTLKYFLGIAGRKWVVSYFWVTQSIKEGKVLDEVDQLEWVLQLCGASVVKELASTTVGTHSPLIVVIQPDAWTEDSSFQAISQLCEASVVTREWVLDSVALYKRQDLGTYLITQIPYNEDGSQPQIKTTGPQG</sequence>
<evidence type="ECO:0000256" key="2">
    <source>
        <dbReference type="ARBA" id="ARBA00004286"/>
    </source>
</evidence>
<evidence type="ECO:0000256" key="18">
    <source>
        <dbReference type="ARBA" id="ARBA00022843"/>
    </source>
</evidence>
<evidence type="ECO:0000256" key="10">
    <source>
        <dbReference type="ARBA" id="ARBA00022679"/>
    </source>
</evidence>
<feature type="coiled-coil region" evidence="33">
    <location>
        <begin position="1338"/>
        <end position="1365"/>
    </location>
</feature>
<dbReference type="GO" id="GO:0045944">
    <property type="term" value="P:positive regulation of transcription by RNA polymerase II"/>
    <property type="evidence" value="ECO:0007669"/>
    <property type="project" value="TreeGrafter"/>
</dbReference>
<keyword evidence="20" id="KW-0805">Transcription regulation</keyword>
<keyword evidence="7" id="KW-1017">Isopeptide bond</keyword>
<feature type="region of interest" description="Disordered" evidence="34">
    <location>
        <begin position="609"/>
        <end position="642"/>
    </location>
</feature>
<feature type="region of interest" description="Disordered" evidence="34">
    <location>
        <begin position="545"/>
        <end position="566"/>
    </location>
</feature>
<dbReference type="GO" id="GO:0085020">
    <property type="term" value="P:protein K6-linked ubiquitination"/>
    <property type="evidence" value="ECO:0007669"/>
    <property type="project" value="UniProtKB-UniRule"/>
</dbReference>
<dbReference type="GO" id="GO:0006633">
    <property type="term" value="P:fatty acid biosynthetic process"/>
    <property type="evidence" value="ECO:0007669"/>
    <property type="project" value="UniProtKB-KW"/>
</dbReference>
<dbReference type="SMART" id="SM00184">
    <property type="entry name" value="RING"/>
    <property type="match status" value="1"/>
</dbReference>
<evidence type="ECO:0000256" key="27">
    <source>
        <dbReference type="ARBA" id="ARBA00023204"/>
    </source>
</evidence>
<feature type="compositionally biased region" description="Basic and acidic residues" evidence="34">
    <location>
        <begin position="1545"/>
        <end position="1561"/>
    </location>
</feature>
<evidence type="ECO:0000256" key="12">
    <source>
        <dbReference type="ARBA" id="ARBA00022737"/>
    </source>
</evidence>
<dbReference type="Gene3D" id="3.30.40.10">
    <property type="entry name" value="Zinc/RING finger domain, C3HC4 (zinc finger)"/>
    <property type="match status" value="1"/>
</dbReference>
<dbReference type="GO" id="GO:0008270">
    <property type="term" value="F:zinc ion binding"/>
    <property type="evidence" value="ECO:0007669"/>
    <property type="project" value="UniProtKB-KW"/>
</dbReference>
<dbReference type="GO" id="GO:0043009">
    <property type="term" value="P:chordate embryonic development"/>
    <property type="evidence" value="ECO:0007669"/>
    <property type="project" value="TreeGrafter"/>
</dbReference>
<evidence type="ECO:0000256" key="8">
    <source>
        <dbReference type="ARBA" id="ARBA00022516"/>
    </source>
</evidence>
<dbReference type="Pfam" id="PF00533">
    <property type="entry name" value="BRCT"/>
    <property type="match status" value="1"/>
</dbReference>
<accession>A0A1S3GFB4</accession>
<dbReference type="Pfam" id="PF00097">
    <property type="entry name" value="zf-C3HC4"/>
    <property type="match status" value="1"/>
</dbReference>
<evidence type="ECO:0000256" key="4">
    <source>
        <dbReference type="ARBA" id="ARBA00012483"/>
    </source>
</evidence>
<feature type="region of interest" description="Disordered" evidence="34">
    <location>
        <begin position="673"/>
        <end position="704"/>
    </location>
</feature>
<feature type="region of interest" description="Disordered" evidence="34">
    <location>
        <begin position="1282"/>
        <end position="1318"/>
    </location>
</feature>
<dbReference type="InterPro" id="IPR018957">
    <property type="entry name" value="Znf_C3HC4_RING-type"/>
</dbReference>
<proteinExistence type="predicted"/>
<dbReference type="GO" id="GO:0070013">
    <property type="term" value="C:intracellular organelle lumen"/>
    <property type="evidence" value="ECO:0007669"/>
    <property type="project" value="UniProtKB-ARBA"/>
</dbReference>
<dbReference type="InterPro" id="IPR036420">
    <property type="entry name" value="BRCT_dom_sf"/>
</dbReference>
<dbReference type="PIRSF" id="PIRSF001734">
    <property type="entry name" value="BRCA1"/>
    <property type="match status" value="1"/>
</dbReference>
<dbReference type="FunFam" id="3.40.50.10190:FF:000006">
    <property type="entry name" value="Breast cancer type 1 susceptibility protein homolog"/>
    <property type="match status" value="1"/>
</dbReference>
<keyword evidence="28 31" id="KW-0539">Nucleus</keyword>
<evidence type="ECO:0000256" key="5">
    <source>
        <dbReference type="ARBA" id="ARBA00022454"/>
    </source>
</evidence>
<dbReference type="STRING" id="10020.ENSDORP00000019851"/>
<dbReference type="InterPro" id="IPR013083">
    <property type="entry name" value="Znf_RING/FYVE/PHD"/>
</dbReference>
<evidence type="ECO:0000256" key="29">
    <source>
        <dbReference type="ARBA" id="ARBA00023306"/>
    </source>
</evidence>
<evidence type="ECO:0000256" key="17">
    <source>
        <dbReference type="ARBA" id="ARBA00022833"/>
    </source>
</evidence>
<feature type="compositionally biased region" description="Basic and acidic residues" evidence="34">
    <location>
        <begin position="1510"/>
        <end position="1519"/>
    </location>
</feature>
<feature type="compositionally biased region" description="Acidic residues" evidence="34">
    <location>
        <begin position="1287"/>
        <end position="1301"/>
    </location>
</feature>
<dbReference type="GO" id="GO:0005694">
    <property type="term" value="C:chromosome"/>
    <property type="evidence" value="ECO:0007669"/>
    <property type="project" value="UniProtKB-SubCell"/>
</dbReference>
<feature type="compositionally biased region" description="Polar residues" evidence="34">
    <location>
        <begin position="1432"/>
        <end position="1443"/>
    </location>
</feature>
<evidence type="ECO:0000313" key="38">
    <source>
        <dbReference type="RefSeq" id="XP_012887400.1"/>
    </source>
</evidence>
<dbReference type="CTD" id="672"/>
<dbReference type="FunFam" id="3.30.40.10:FF:000213">
    <property type="entry name" value="Breast cancer type 1 susceptibility protein homolog"/>
    <property type="match status" value="1"/>
</dbReference>
<dbReference type="FunFam" id="3.40.50.10190:FF:000025">
    <property type="entry name" value="Breast cancer type 1 susceptibility protein homolog"/>
    <property type="match status" value="1"/>
</dbReference>
<dbReference type="PROSITE" id="PS00518">
    <property type="entry name" value="ZF_RING_1"/>
    <property type="match status" value="1"/>
</dbReference>
<evidence type="ECO:0000256" key="13">
    <source>
        <dbReference type="ARBA" id="ARBA00022763"/>
    </source>
</evidence>
<dbReference type="PANTHER" id="PTHR13763">
    <property type="entry name" value="BREAST CANCER TYPE 1 SUSCEPTIBILITY PROTEIN BRCA1"/>
    <property type="match status" value="1"/>
</dbReference>